<evidence type="ECO:0000256" key="2">
    <source>
        <dbReference type="SAM" id="SignalP"/>
    </source>
</evidence>
<evidence type="ECO:0000313" key="4">
    <source>
        <dbReference type="Proteomes" id="UP000215086"/>
    </source>
</evidence>
<gene>
    <name evidence="3" type="ORF">THTE_3920</name>
</gene>
<keyword evidence="1" id="KW-0175">Coiled coil</keyword>
<name>A0A286RKM5_9BACT</name>
<reference evidence="3 4" key="1">
    <citation type="journal article" name="Front. Microbiol.">
        <title>Sugar Metabolism of the First Thermophilic Planctomycete Thermogutta terrifontis: Comparative Genomic and Transcriptomic Approaches.</title>
        <authorList>
            <person name="Elcheninov A.G."/>
            <person name="Menzel P."/>
            <person name="Gudbergsdottir S.R."/>
            <person name="Slesarev A.I."/>
            <person name="Kadnikov V.V."/>
            <person name="Krogh A."/>
            <person name="Bonch-Osmolovskaya E.A."/>
            <person name="Peng X."/>
            <person name="Kublanov I.V."/>
        </authorList>
    </citation>
    <scope>NUCLEOTIDE SEQUENCE [LARGE SCALE GENOMIC DNA]</scope>
    <source>
        <strain evidence="3 4">R1</strain>
    </source>
</reference>
<dbReference type="AlphaFoldDB" id="A0A286RKM5"/>
<keyword evidence="2" id="KW-0732">Signal</keyword>
<dbReference type="OrthoDB" id="235850at2"/>
<feature type="coiled-coil region" evidence="1">
    <location>
        <begin position="80"/>
        <end position="110"/>
    </location>
</feature>
<evidence type="ECO:0000313" key="3">
    <source>
        <dbReference type="EMBL" id="ASV76521.1"/>
    </source>
</evidence>
<accession>A0A286RKM5</accession>
<sequence length="706" mass="78414">MKKKCLPFFLAVLIAILTEHIALPQPYIGYVYPAGAQQGTTVQVRLGGQRLAIPQGAIVSGKGVEAKLVEYRWYLNNQEVAVMQEQLRILENQAKEKEKAGQKIDEATQRMMDRLRERIAEWQNFPANRSIVDLAIVEIKVAPDADPGPREIRLVTTQGPTNPVVFYVSQFPEVVRKPLKSCPKPILGNEQAAEIRRPPEEKEVKVSIPCVVNGQIAPGFVDAYRFEAKKGQRLVIKASTRELIPYIADAVPGWFQAVLTLYDANGREVAFSDSFRFDPDPVIYYEVPEDGEYVLTISDALFRGREDFVYRVSIAEAPFITHIFPLGSQVGQPVSLEVKGWNTEGAQVEMPPQDAGPGIHFVRAVRNGLVSNRVPFARDTLPEVMEKEPNNQPDQAQPVSLPAIINGRIDQPGDWDVFRVEGKAGQTLVAEVMARRLNSPLDSLLRITDASGKLLAINDDYEDPGMGQMTYHADSYIMFQLPADGTYLVYLGDTTRHGGEEYAYRLRLSEPRPDFALRVIPSALAIRSQSTAALRVYAIRKDGFEGDIQVSLKDPPEGFANSPVILRANQEMVSLGVKTTLKDSNGAVPLTVIGKAKIGDQEIVHEAVAAEDKMQAFLWRHLLPVGDLVAQVYDPSYQPQPKRTPPQVPPELVEAARKAIKEAGRAPFSKSQVAGRVRMLNVLYENEFLTDEFYLAKMAECAAAEE</sequence>
<dbReference type="Gene3D" id="2.60.120.380">
    <property type="match status" value="2"/>
</dbReference>
<proteinExistence type="predicted"/>
<dbReference type="Proteomes" id="UP000215086">
    <property type="component" value="Chromosome"/>
</dbReference>
<feature type="chain" id="PRO_5012696408" evidence="2">
    <location>
        <begin position="25"/>
        <end position="706"/>
    </location>
</feature>
<organism evidence="3 4">
    <name type="scientific">Thermogutta terrifontis</name>
    <dbReference type="NCBI Taxonomy" id="1331910"/>
    <lineage>
        <taxon>Bacteria</taxon>
        <taxon>Pseudomonadati</taxon>
        <taxon>Planctomycetota</taxon>
        <taxon>Planctomycetia</taxon>
        <taxon>Pirellulales</taxon>
        <taxon>Thermoguttaceae</taxon>
        <taxon>Thermogutta</taxon>
    </lineage>
</organism>
<dbReference type="EMBL" id="CP018477">
    <property type="protein sequence ID" value="ASV76521.1"/>
    <property type="molecule type" value="Genomic_DNA"/>
</dbReference>
<keyword evidence="4" id="KW-1185">Reference proteome</keyword>
<feature type="signal peptide" evidence="2">
    <location>
        <begin position="1"/>
        <end position="24"/>
    </location>
</feature>
<dbReference type="KEGG" id="ttf:THTE_3920"/>
<evidence type="ECO:0000256" key="1">
    <source>
        <dbReference type="SAM" id="Coils"/>
    </source>
</evidence>
<protein>
    <submittedName>
        <fullName evidence="3">Putative serine proteinase, subtilase family</fullName>
    </submittedName>
</protein>
<dbReference type="RefSeq" id="WP_095416288.1">
    <property type="nucleotide sequence ID" value="NZ_CP018477.1"/>
</dbReference>